<dbReference type="PROSITE" id="PS50949">
    <property type="entry name" value="HTH_GNTR"/>
    <property type="match status" value="1"/>
</dbReference>
<dbReference type="InterPro" id="IPR036388">
    <property type="entry name" value="WH-like_DNA-bd_sf"/>
</dbReference>
<keyword evidence="3" id="KW-0804">Transcription</keyword>
<keyword evidence="2" id="KW-0238">DNA-binding</keyword>
<dbReference type="Pfam" id="PF00392">
    <property type="entry name" value="GntR"/>
    <property type="match status" value="1"/>
</dbReference>
<evidence type="ECO:0000256" key="3">
    <source>
        <dbReference type="ARBA" id="ARBA00023163"/>
    </source>
</evidence>
<dbReference type="PANTHER" id="PTHR38445">
    <property type="entry name" value="HTH-TYPE TRANSCRIPTIONAL REPRESSOR YTRA"/>
    <property type="match status" value="1"/>
</dbReference>
<dbReference type="Proteomes" id="UP000215086">
    <property type="component" value="Chromosome"/>
</dbReference>
<dbReference type="GO" id="GO:0003700">
    <property type="term" value="F:DNA-binding transcription factor activity"/>
    <property type="evidence" value="ECO:0007669"/>
    <property type="project" value="InterPro"/>
</dbReference>
<evidence type="ECO:0000313" key="5">
    <source>
        <dbReference type="EMBL" id="ASV73678.1"/>
    </source>
</evidence>
<organism evidence="5 6">
    <name type="scientific">Thermogutta terrifontis</name>
    <dbReference type="NCBI Taxonomy" id="1331910"/>
    <lineage>
        <taxon>Bacteria</taxon>
        <taxon>Pseudomonadati</taxon>
        <taxon>Planctomycetota</taxon>
        <taxon>Planctomycetia</taxon>
        <taxon>Pirellulales</taxon>
        <taxon>Thermoguttaceae</taxon>
        <taxon>Thermogutta</taxon>
    </lineage>
</organism>
<dbReference type="InterPro" id="IPR036390">
    <property type="entry name" value="WH_DNA-bd_sf"/>
</dbReference>
<dbReference type="SUPFAM" id="SSF46785">
    <property type="entry name" value="Winged helix' DNA-binding domain"/>
    <property type="match status" value="1"/>
</dbReference>
<dbReference type="EMBL" id="CP018477">
    <property type="protein sequence ID" value="ASV73678.1"/>
    <property type="molecule type" value="Genomic_DNA"/>
</dbReference>
<dbReference type="GO" id="GO:0003677">
    <property type="term" value="F:DNA binding"/>
    <property type="evidence" value="ECO:0007669"/>
    <property type="project" value="UniProtKB-KW"/>
</dbReference>
<accession>A0A286RCJ7</accession>
<feature type="domain" description="HTH gntR-type" evidence="4">
    <location>
        <begin position="11"/>
        <end position="79"/>
    </location>
</feature>
<dbReference type="PANTHER" id="PTHR38445:SF7">
    <property type="entry name" value="GNTR-FAMILY TRANSCRIPTIONAL REGULATOR"/>
    <property type="match status" value="1"/>
</dbReference>
<evidence type="ECO:0000313" key="6">
    <source>
        <dbReference type="Proteomes" id="UP000215086"/>
    </source>
</evidence>
<evidence type="ECO:0000256" key="2">
    <source>
        <dbReference type="ARBA" id="ARBA00023125"/>
    </source>
</evidence>
<dbReference type="RefSeq" id="WP_095414203.1">
    <property type="nucleotide sequence ID" value="NZ_CP018477.1"/>
</dbReference>
<protein>
    <submittedName>
        <fullName evidence="5">Transcriptional regulator, GntR family</fullName>
    </submittedName>
</protein>
<evidence type="ECO:0000256" key="1">
    <source>
        <dbReference type="ARBA" id="ARBA00023015"/>
    </source>
</evidence>
<dbReference type="OrthoDB" id="9801546at2"/>
<sequence length="131" mass="14982">MYVRVDPADATPIYEQIARQIKFAVASGALQPGELTPSVREMARQLAVNPNTVARAYRELQDEGILTAQRGVGLTVAKDAPERCRKERERWVYERLKQVVDEALRAQITPRQLERMLRDLLRSLPQQENTP</sequence>
<reference evidence="5 6" key="1">
    <citation type="journal article" name="Front. Microbiol.">
        <title>Sugar Metabolism of the First Thermophilic Planctomycete Thermogutta terrifontis: Comparative Genomic and Transcriptomic Approaches.</title>
        <authorList>
            <person name="Elcheninov A.G."/>
            <person name="Menzel P."/>
            <person name="Gudbergsdottir S.R."/>
            <person name="Slesarev A.I."/>
            <person name="Kadnikov V.V."/>
            <person name="Krogh A."/>
            <person name="Bonch-Osmolovskaya E.A."/>
            <person name="Peng X."/>
            <person name="Kublanov I.V."/>
        </authorList>
    </citation>
    <scope>NUCLEOTIDE SEQUENCE [LARGE SCALE GENOMIC DNA]</scope>
    <source>
        <strain evidence="5 6">R1</strain>
    </source>
</reference>
<dbReference type="SMART" id="SM00345">
    <property type="entry name" value="HTH_GNTR"/>
    <property type="match status" value="1"/>
</dbReference>
<proteinExistence type="predicted"/>
<keyword evidence="6" id="KW-1185">Reference proteome</keyword>
<name>A0A286RCJ7_9BACT</name>
<dbReference type="KEGG" id="ttf:THTE_1076"/>
<dbReference type="CDD" id="cd07377">
    <property type="entry name" value="WHTH_GntR"/>
    <property type="match status" value="1"/>
</dbReference>
<dbReference type="Gene3D" id="1.10.10.10">
    <property type="entry name" value="Winged helix-like DNA-binding domain superfamily/Winged helix DNA-binding domain"/>
    <property type="match status" value="1"/>
</dbReference>
<dbReference type="InterPro" id="IPR000524">
    <property type="entry name" value="Tscrpt_reg_HTH_GntR"/>
</dbReference>
<keyword evidence="1" id="KW-0805">Transcription regulation</keyword>
<dbReference type="AlphaFoldDB" id="A0A286RCJ7"/>
<gene>
    <name evidence="5" type="ORF">THTE_1076</name>
</gene>
<evidence type="ECO:0000259" key="4">
    <source>
        <dbReference type="PROSITE" id="PS50949"/>
    </source>
</evidence>